<comment type="caution">
    <text evidence="3">The sequence shown here is derived from an EMBL/GenBank/DDBJ whole genome shotgun (WGS) entry which is preliminary data.</text>
</comment>
<evidence type="ECO:0000256" key="2">
    <source>
        <dbReference type="SAM" id="Phobius"/>
    </source>
</evidence>
<keyword evidence="2" id="KW-0812">Transmembrane</keyword>
<feature type="compositionally biased region" description="Basic residues" evidence="1">
    <location>
        <begin position="145"/>
        <end position="164"/>
    </location>
</feature>
<feature type="compositionally biased region" description="Basic and acidic residues" evidence="1">
    <location>
        <begin position="129"/>
        <end position="144"/>
    </location>
</feature>
<evidence type="ECO:0000256" key="1">
    <source>
        <dbReference type="SAM" id="MobiDB-lite"/>
    </source>
</evidence>
<reference evidence="4" key="1">
    <citation type="journal article" date="2019" name="Int. J. Syst. Evol. Microbiol.">
        <title>The Global Catalogue of Microorganisms (GCM) 10K type strain sequencing project: providing services to taxonomists for standard genome sequencing and annotation.</title>
        <authorList>
            <consortium name="The Broad Institute Genomics Platform"/>
            <consortium name="The Broad Institute Genome Sequencing Center for Infectious Disease"/>
            <person name="Wu L."/>
            <person name="Ma J."/>
        </authorList>
    </citation>
    <scope>NUCLEOTIDE SEQUENCE [LARGE SCALE GENOMIC DNA]</scope>
    <source>
        <strain evidence="4">CGMCC 1.15959</strain>
    </source>
</reference>
<accession>A0ABQ1S3K4</accession>
<name>A0ABQ1S3K4_9SPHN</name>
<protein>
    <recommendedName>
        <fullName evidence="5">YtxH-like protein</fullName>
    </recommendedName>
</protein>
<dbReference type="EMBL" id="BMKL01000001">
    <property type="protein sequence ID" value="GGD92372.1"/>
    <property type="molecule type" value="Genomic_DNA"/>
</dbReference>
<evidence type="ECO:0000313" key="3">
    <source>
        <dbReference type="EMBL" id="GGD92372.1"/>
    </source>
</evidence>
<keyword evidence="4" id="KW-1185">Reference proteome</keyword>
<organism evidence="3 4">
    <name type="scientific">Tsuneonella deserti</name>
    <dbReference type="NCBI Taxonomy" id="2035528"/>
    <lineage>
        <taxon>Bacteria</taxon>
        <taxon>Pseudomonadati</taxon>
        <taxon>Pseudomonadota</taxon>
        <taxon>Alphaproteobacteria</taxon>
        <taxon>Sphingomonadales</taxon>
        <taxon>Erythrobacteraceae</taxon>
        <taxon>Tsuneonella</taxon>
    </lineage>
</organism>
<feature type="region of interest" description="Disordered" evidence="1">
    <location>
        <begin position="1"/>
        <end position="34"/>
    </location>
</feature>
<feature type="compositionally biased region" description="Basic and acidic residues" evidence="1">
    <location>
        <begin position="1"/>
        <end position="18"/>
    </location>
</feature>
<feature type="transmembrane region" description="Helical" evidence="2">
    <location>
        <begin position="46"/>
        <end position="67"/>
    </location>
</feature>
<evidence type="ECO:0000313" key="4">
    <source>
        <dbReference type="Proteomes" id="UP000619041"/>
    </source>
</evidence>
<feature type="region of interest" description="Disordered" evidence="1">
    <location>
        <begin position="129"/>
        <end position="164"/>
    </location>
</feature>
<evidence type="ECO:0008006" key="5">
    <source>
        <dbReference type="Google" id="ProtNLM"/>
    </source>
</evidence>
<dbReference type="Proteomes" id="UP000619041">
    <property type="component" value="Unassembled WGS sequence"/>
</dbReference>
<gene>
    <name evidence="3" type="ORF">GCM10011515_10110</name>
</gene>
<keyword evidence="2" id="KW-1133">Transmembrane helix</keyword>
<dbReference type="RefSeq" id="WP_188644140.1">
    <property type="nucleotide sequence ID" value="NZ_BMKL01000001.1"/>
</dbReference>
<proteinExistence type="predicted"/>
<sequence>MSSNDKRDELKSKVDAAQKRNQQRTLGDYAREAGEGASSFVKERPLTTILGGVAVGVLIASLVPGPGRRLRKKATKRGAALAAVIADLAVTYGSRAMENAGDAARSGQSRLSDLGETLSEVLSEGARNVRREAGDVSEATEKFTRHAGKRASRTLRNLRSRMSN</sequence>
<keyword evidence="2" id="KW-0472">Membrane</keyword>